<dbReference type="AlphaFoldDB" id="A0A8J5JEJ8"/>
<evidence type="ECO:0000256" key="2">
    <source>
        <dbReference type="SAM" id="Phobius"/>
    </source>
</evidence>
<keyword evidence="2" id="KW-0812">Transmembrane</keyword>
<keyword evidence="2" id="KW-0472">Membrane</keyword>
<keyword evidence="2" id="KW-1133">Transmembrane helix</keyword>
<protein>
    <submittedName>
        <fullName evidence="3">Uncharacterized protein</fullName>
    </submittedName>
</protein>
<feature type="compositionally biased region" description="Low complexity" evidence="1">
    <location>
        <begin position="10"/>
        <end position="21"/>
    </location>
</feature>
<dbReference type="EMBL" id="JAHLQT010039184">
    <property type="protein sequence ID" value="KAG7156270.1"/>
    <property type="molecule type" value="Genomic_DNA"/>
</dbReference>
<keyword evidence="4" id="KW-1185">Reference proteome</keyword>
<dbReference type="Proteomes" id="UP000747542">
    <property type="component" value="Unassembled WGS sequence"/>
</dbReference>
<reference evidence="3" key="1">
    <citation type="journal article" date="2021" name="Sci. Adv.">
        <title>The American lobster genome reveals insights on longevity, neural, and immune adaptations.</title>
        <authorList>
            <person name="Polinski J.M."/>
            <person name="Zimin A.V."/>
            <person name="Clark K.F."/>
            <person name="Kohn A.B."/>
            <person name="Sadowski N."/>
            <person name="Timp W."/>
            <person name="Ptitsyn A."/>
            <person name="Khanna P."/>
            <person name="Romanova D.Y."/>
            <person name="Williams P."/>
            <person name="Greenwood S.J."/>
            <person name="Moroz L.L."/>
            <person name="Walt D.R."/>
            <person name="Bodnar A.G."/>
        </authorList>
    </citation>
    <scope>NUCLEOTIDE SEQUENCE</scope>
    <source>
        <strain evidence="3">GMGI-L3</strain>
    </source>
</reference>
<feature type="transmembrane region" description="Helical" evidence="2">
    <location>
        <begin position="52"/>
        <end position="71"/>
    </location>
</feature>
<organism evidence="3 4">
    <name type="scientific">Homarus americanus</name>
    <name type="common">American lobster</name>
    <dbReference type="NCBI Taxonomy" id="6706"/>
    <lineage>
        <taxon>Eukaryota</taxon>
        <taxon>Metazoa</taxon>
        <taxon>Ecdysozoa</taxon>
        <taxon>Arthropoda</taxon>
        <taxon>Crustacea</taxon>
        <taxon>Multicrustacea</taxon>
        <taxon>Malacostraca</taxon>
        <taxon>Eumalacostraca</taxon>
        <taxon>Eucarida</taxon>
        <taxon>Decapoda</taxon>
        <taxon>Pleocyemata</taxon>
        <taxon>Astacidea</taxon>
        <taxon>Nephropoidea</taxon>
        <taxon>Nephropidae</taxon>
        <taxon>Homarus</taxon>
    </lineage>
</organism>
<proteinExistence type="predicted"/>
<gene>
    <name evidence="3" type="ORF">Hamer_G005990</name>
</gene>
<dbReference type="OrthoDB" id="6358613at2759"/>
<feature type="region of interest" description="Disordered" evidence="1">
    <location>
        <begin position="1"/>
        <end position="22"/>
    </location>
</feature>
<accession>A0A8J5JEJ8</accession>
<evidence type="ECO:0000313" key="4">
    <source>
        <dbReference type="Proteomes" id="UP000747542"/>
    </source>
</evidence>
<evidence type="ECO:0000313" key="3">
    <source>
        <dbReference type="EMBL" id="KAG7156270.1"/>
    </source>
</evidence>
<sequence>MTTDDAAPLSANHTASSSSTNETLGSFRSLKILKSDLASIFNQVDVSTVGKVLLLTVFVLLIYDLLVYLLASISSRKRLLVTPWLTQILANSWDDLNQRGSFARSHDAIGPLLKSLAHTAAKYEGRWEKSRLL</sequence>
<evidence type="ECO:0000256" key="1">
    <source>
        <dbReference type="SAM" id="MobiDB-lite"/>
    </source>
</evidence>
<comment type="caution">
    <text evidence="3">The sequence shown here is derived from an EMBL/GenBank/DDBJ whole genome shotgun (WGS) entry which is preliminary data.</text>
</comment>
<name>A0A8J5JEJ8_HOMAM</name>